<organism evidence="2 3">
    <name type="scientific">Chryseobacterium soli</name>
    <dbReference type="NCBI Taxonomy" id="445961"/>
    <lineage>
        <taxon>Bacteria</taxon>
        <taxon>Pseudomonadati</taxon>
        <taxon>Bacteroidota</taxon>
        <taxon>Flavobacteriia</taxon>
        <taxon>Flavobacteriales</taxon>
        <taxon>Weeksellaceae</taxon>
        <taxon>Chryseobacterium group</taxon>
        <taxon>Chryseobacterium</taxon>
    </lineage>
</organism>
<keyword evidence="3" id="KW-1185">Reference proteome</keyword>
<reference evidence="2 3" key="1">
    <citation type="submission" date="2014-07" db="EMBL/GenBank/DDBJ databases">
        <title>Genome of Chryseobacterium soli DSM 19298.</title>
        <authorList>
            <person name="Stropko S.J."/>
            <person name="Pipes S.E."/>
            <person name="Newman J."/>
        </authorList>
    </citation>
    <scope>NUCLEOTIDE SEQUENCE [LARGE SCALE GENOMIC DNA]</scope>
    <source>
        <strain evidence="2 3">DSM 19298</strain>
    </source>
</reference>
<comment type="caution">
    <text evidence="2">The sequence shown here is derived from an EMBL/GenBank/DDBJ whole genome shotgun (WGS) entry which is preliminary data.</text>
</comment>
<dbReference type="RefSeq" id="WP_034713142.1">
    <property type="nucleotide sequence ID" value="NZ_JPRH01000007.1"/>
</dbReference>
<keyword evidence="1" id="KW-0732">Signal</keyword>
<proteinExistence type="predicted"/>
<evidence type="ECO:0000313" key="3">
    <source>
        <dbReference type="Proteomes" id="UP000028705"/>
    </source>
</evidence>
<dbReference type="OrthoDB" id="9837252at2"/>
<dbReference type="EMBL" id="JPRH01000007">
    <property type="protein sequence ID" value="KFF11254.1"/>
    <property type="molecule type" value="Genomic_DNA"/>
</dbReference>
<protein>
    <recommendedName>
        <fullName evidence="4">Carboxypeptidase regulatory-like domain-containing protein</fullName>
    </recommendedName>
</protein>
<evidence type="ECO:0000256" key="1">
    <source>
        <dbReference type="SAM" id="SignalP"/>
    </source>
</evidence>
<feature type="chain" id="PRO_5001802125" description="Carboxypeptidase regulatory-like domain-containing protein" evidence="1">
    <location>
        <begin position="24"/>
        <end position="131"/>
    </location>
</feature>
<evidence type="ECO:0000313" key="2">
    <source>
        <dbReference type="EMBL" id="KFF11254.1"/>
    </source>
</evidence>
<feature type="signal peptide" evidence="1">
    <location>
        <begin position="1"/>
        <end position="23"/>
    </location>
</feature>
<gene>
    <name evidence="2" type="ORF">IW15_15980</name>
</gene>
<name>A0A086A3J0_9FLAO</name>
<sequence length="131" mass="14925">MTRYRNFLLLLPFFICCFSMMSAQQPAYFSGRVENTKGKLIKNVRIEVLTKNASRLKVMDGIFSFEFADKGIPSAVTIAYLANGYKMQILFYEFAPGQLAQNIIVLTRGKDSEIQMENLKILRITEGVLPK</sequence>
<evidence type="ECO:0008006" key="4">
    <source>
        <dbReference type="Google" id="ProtNLM"/>
    </source>
</evidence>
<dbReference type="Proteomes" id="UP000028705">
    <property type="component" value="Unassembled WGS sequence"/>
</dbReference>
<dbReference type="AlphaFoldDB" id="A0A086A3J0"/>
<accession>A0A086A3J0</accession>